<comment type="similarity">
    <text evidence="1">Belongs to the GTP cyclohydrolase I type 2/NIF3 family.</text>
</comment>
<dbReference type="SUPFAM" id="SSF102705">
    <property type="entry name" value="NIF3 (NGG1p interacting factor 3)-like"/>
    <property type="match status" value="1"/>
</dbReference>
<dbReference type="OrthoDB" id="9800881at2"/>
<dbReference type="STRING" id="454.Lisr_0569"/>
<feature type="binding site" evidence="5">
    <location>
        <position position="220"/>
    </location>
    <ligand>
        <name>a divalent metal cation</name>
        <dbReference type="ChEBI" id="CHEBI:60240"/>
        <label>1</label>
    </ligand>
</feature>
<comment type="subunit">
    <text evidence="2">Homohexamer.</text>
</comment>
<evidence type="ECO:0000256" key="4">
    <source>
        <dbReference type="ARBA" id="ARBA00022723"/>
    </source>
</evidence>
<feature type="binding site" evidence="5">
    <location>
        <position position="64"/>
    </location>
    <ligand>
        <name>a divalent metal cation</name>
        <dbReference type="ChEBI" id="CHEBI:60240"/>
        <label>2</label>
    </ligand>
</feature>
<dbReference type="Pfam" id="PF01784">
    <property type="entry name" value="DUF34_NIF3"/>
    <property type="match status" value="1"/>
</dbReference>
<reference evidence="6 7" key="1">
    <citation type="submission" date="2015-11" db="EMBL/GenBank/DDBJ databases">
        <title>Genomic analysis of 38 Legionella species identifies large and diverse effector repertoires.</title>
        <authorList>
            <person name="Burstein D."/>
            <person name="Amaro F."/>
            <person name="Zusman T."/>
            <person name="Lifshitz Z."/>
            <person name="Cohen O."/>
            <person name="Gilbert J.A."/>
            <person name="Pupko T."/>
            <person name="Shuman H.A."/>
            <person name="Segal G."/>
        </authorList>
    </citation>
    <scope>NUCLEOTIDE SEQUENCE [LARGE SCALE GENOMIC DNA]</scope>
    <source>
        <strain evidence="6 7">Bercovier 4</strain>
    </source>
</reference>
<dbReference type="InterPro" id="IPR036069">
    <property type="entry name" value="DUF34/NIF3_sf"/>
</dbReference>
<keyword evidence="7" id="KW-1185">Reference proteome</keyword>
<evidence type="ECO:0000256" key="1">
    <source>
        <dbReference type="ARBA" id="ARBA00006964"/>
    </source>
</evidence>
<sequence length="252" mass="28652">MIDRDVLKNYLHTLLCCEDFADYSPNGMQIEGKPQINKICTAVTASKEVIAQAIEESADAIIVHHGYFWKGEELVITGMKYQRIKAIMNHNISLFAYHLPLDCHPEYGNNVRLGRLLNIYECQQHNAGKIRNLLWSGVLSEAINTEQFRKQLNQKLQREPLHVTAHDKPIRRIAWCTGAAQDFIIDAAQLGADAYISGEISERTYYQALELGIHYFSCGHHATERYGVQALGQHLAESFALEHQYIETNNPV</sequence>
<accession>A0A0W0WI38</accession>
<dbReference type="AlphaFoldDB" id="A0A0W0WI38"/>
<dbReference type="InterPro" id="IPR002678">
    <property type="entry name" value="DUF34/NIF3"/>
</dbReference>
<dbReference type="Gene3D" id="3.40.1390.30">
    <property type="entry name" value="NIF3 (NGG1p interacting factor 3)-like"/>
    <property type="match status" value="2"/>
</dbReference>
<evidence type="ECO:0000313" key="6">
    <source>
        <dbReference type="EMBL" id="KTD31950.1"/>
    </source>
</evidence>
<evidence type="ECO:0000313" key="7">
    <source>
        <dbReference type="Proteomes" id="UP000054761"/>
    </source>
</evidence>
<dbReference type="Proteomes" id="UP000054761">
    <property type="component" value="Unassembled WGS sequence"/>
</dbReference>
<dbReference type="RefSeq" id="WP_082636472.1">
    <property type="nucleotide sequence ID" value="NZ_CAAAJA010000038.1"/>
</dbReference>
<dbReference type="GO" id="GO:0005737">
    <property type="term" value="C:cytoplasm"/>
    <property type="evidence" value="ECO:0007669"/>
    <property type="project" value="TreeGrafter"/>
</dbReference>
<dbReference type="GO" id="GO:0046872">
    <property type="term" value="F:metal ion binding"/>
    <property type="evidence" value="ECO:0007669"/>
    <property type="project" value="UniProtKB-KW"/>
</dbReference>
<protein>
    <recommendedName>
        <fullName evidence="3">GTP cyclohydrolase 1 type 2 homolog</fullName>
    </recommendedName>
</protein>
<comment type="caution">
    <text evidence="6">The sequence shown here is derived from an EMBL/GenBank/DDBJ whole genome shotgun (WGS) entry which is preliminary data.</text>
</comment>
<keyword evidence="4 5" id="KW-0479">Metal-binding</keyword>
<proteinExistence type="inferred from homology"/>
<evidence type="ECO:0000256" key="5">
    <source>
        <dbReference type="PIRSR" id="PIRSR602678-1"/>
    </source>
</evidence>
<dbReference type="FunFam" id="3.40.1390.30:FF:000001">
    <property type="entry name" value="GTP cyclohydrolase 1 type 2"/>
    <property type="match status" value="1"/>
</dbReference>
<organism evidence="6 7">
    <name type="scientific">Legionella israelensis</name>
    <dbReference type="NCBI Taxonomy" id="454"/>
    <lineage>
        <taxon>Bacteria</taxon>
        <taxon>Pseudomonadati</taxon>
        <taxon>Pseudomonadota</taxon>
        <taxon>Gammaproteobacteria</taxon>
        <taxon>Legionellales</taxon>
        <taxon>Legionellaceae</taxon>
        <taxon>Legionella</taxon>
    </lineage>
</organism>
<feature type="binding site" evidence="5">
    <location>
        <position position="65"/>
    </location>
    <ligand>
        <name>a divalent metal cation</name>
        <dbReference type="ChEBI" id="CHEBI:60240"/>
        <label>1</label>
    </ligand>
</feature>
<name>A0A0W0WI38_9GAMM</name>
<dbReference type="PANTHER" id="PTHR13799:SF14">
    <property type="entry name" value="GTP CYCLOHYDROLASE 1 TYPE 2 HOMOLOG"/>
    <property type="match status" value="1"/>
</dbReference>
<dbReference type="EMBL" id="LNYH01000018">
    <property type="protein sequence ID" value="KTD31950.1"/>
    <property type="molecule type" value="Genomic_DNA"/>
</dbReference>
<evidence type="ECO:0000256" key="3">
    <source>
        <dbReference type="ARBA" id="ARBA00022112"/>
    </source>
</evidence>
<dbReference type="PATRIC" id="fig|454.4.peg.598"/>
<feature type="binding site" evidence="5">
    <location>
        <position position="224"/>
    </location>
    <ligand>
        <name>a divalent metal cation</name>
        <dbReference type="ChEBI" id="CHEBI:60240"/>
        <label>1</label>
    </ligand>
</feature>
<gene>
    <name evidence="6" type="ORF">Lisr_0569</name>
</gene>
<dbReference type="NCBIfam" id="TIGR00486">
    <property type="entry name" value="YbgI_SA1388"/>
    <property type="match status" value="1"/>
</dbReference>
<evidence type="ECO:0000256" key="2">
    <source>
        <dbReference type="ARBA" id="ARBA00011643"/>
    </source>
</evidence>
<dbReference type="PANTHER" id="PTHR13799">
    <property type="entry name" value="NGG1 INTERACTING FACTOR 3"/>
    <property type="match status" value="1"/>
</dbReference>
<feature type="binding site" evidence="5">
    <location>
        <position position="102"/>
    </location>
    <ligand>
        <name>a divalent metal cation</name>
        <dbReference type="ChEBI" id="CHEBI:60240"/>
        <label>1</label>
    </ligand>
</feature>